<accession>A0A8J7LJE1</accession>
<keyword evidence="2" id="KW-1185">Reference proteome</keyword>
<organism evidence="1 2">
    <name type="scientific">Dendronalium phyllosphericum CENA369</name>
    <dbReference type="NCBI Taxonomy" id="1725256"/>
    <lineage>
        <taxon>Bacteria</taxon>
        <taxon>Bacillati</taxon>
        <taxon>Cyanobacteriota</taxon>
        <taxon>Cyanophyceae</taxon>
        <taxon>Nostocales</taxon>
        <taxon>Nostocaceae</taxon>
        <taxon>Dendronalium</taxon>
        <taxon>Dendronalium phyllosphericum</taxon>
    </lineage>
</organism>
<evidence type="ECO:0000313" key="1">
    <source>
        <dbReference type="EMBL" id="MBH8577444.1"/>
    </source>
</evidence>
<dbReference type="Proteomes" id="UP000662314">
    <property type="component" value="Unassembled WGS sequence"/>
</dbReference>
<reference evidence="1 2" key="1">
    <citation type="journal article" date="2021" name="Int. J. Syst. Evol. Microbiol.">
        <title>Amazonocrinis nigriterrae gen. nov., sp. nov., Atlanticothrix silvestris gen. nov., sp. nov. and Dendronalium phyllosphericum gen. nov., sp. nov., nostocacean cyanobacteria from Brazilian environments.</title>
        <authorList>
            <person name="Alvarenga D.O."/>
            <person name="Andreote A.P.D."/>
            <person name="Branco L.H.Z."/>
            <person name="Delbaje E."/>
            <person name="Cruz R.B."/>
            <person name="Varani A.M."/>
            <person name="Fiore M.F."/>
        </authorList>
    </citation>
    <scope>NUCLEOTIDE SEQUENCE [LARGE SCALE GENOMIC DNA]</scope>
    <source>
        <strain evidence="1 2">CENA369</strain>
    </source>
</reference>
<protein>
    <submittedName>
        <fullName evidence="1">Uncharacterized protein</fullName>
    </submittedName>
</protein>
<gene>
    <name evidence="1" type="ORF">I8752_31655</name>
</gene>
<name>A0A8J7LJE1_9NOST</name>
<dbReference type="RefSeq" id="WP_214436137.1">
    <property type="nucleotide sequence ID" value="NZ_CAWPUQ010000221.1"/>
</dbReference>
<dbReference type="AlphaFoldDB" id="A0A8J7LJE1"/>
<sequence length="129" mass="15050">MITDEQLKEFAENYILTQYAPPGLTGYLYEDTDDPYDDTSYHAYYSESPKPDEEALSSWEILDTEIQLVTVEERNDEAGEYEVVVEALVTIRDSDNEEEDEEEEKQEREITVYVGVDRNGELYVERAEE</sequence>
<comment type="caution">
    <text evidence="1">The sequence shown here is derived from an EMBL/GenBank/DDBJ whole genome shotgun (WGS) entry which is preliminary data.</text>
</comment>
<evidence type="ECO:0000313" key="2">
    <source>
        <dbReference type="Proteomes" id="UP000662314"/>
    </source>
</evidence>
<proteinExistence type="predicted"/>
<dbReference type="EMBL" id="JAECZA010000285">
    <property type="protein sequence ID" value="MBH8577444.1"/>
    <property type="molecule type" value="Genomic_DNA"/>
</dbReference>